<dbReference type="InterPro" id="IPR029068">
    <property type="entry name" value="Glyas_Bleomycin-R_OHBP_Dase"/>
</dbReference>
<feature type="domain" description="Glyoxalase-like" evidence="1">
    <location>
        <begin position="130"/>
        <end position="236"/>
    </location>
</feature>
<dbReference type="Pfam" id="PF18029">
    <property type="entry name" value="Glyoxalase_6"/>
    <property type="match status" value="2"/>
</dbReference>
<dbReference type="SUPFAM" id="SSF54593">
    <property type="entry name" value="Glyoxalase/Bleomycin resistance protein/Dihydroxybiphenyl dioxygenase"/>
    <property type="match status" value="1"/>
</dbReference>
<organism evidence="2 3">
    <name type="scientific">Arsenicicoccus bolidensis</name>
    <dbReference type="NCBI Taxonomy" id="229480"/>
    <lineage>
        <taxon>Bacteria</taxon>
        <taxon>Bacillati</taxon>
        <taxon>Actinomycetota</taxon>
        <taxon>Actinomycetes</taxon>
        <taxon>Micrococcales</taxon>
        <taxon>Intrasporangiaceae</taxon>
        <taxon>Arsenicicoccus</taxon>
    </lineage>
</organism>
<keyword evidence="3" id="KW-1185">Reference proteome</keyword>
<name>A0ABS9Q6T0_9MICO</name>
<evidence type="ECO:0000313" key="2">
    <source>
        <dbReference type="EMBL" id="MCG7323569.1"/>
    </source>
</evidence>
<proteinExistence type="predicted"/>
<evidence type="ECO:0000259" key="1">
    <source>
        <dbReference type="Pfam" id="PF18029"/>
    </source>
</evidence>
<evidence type="ECO:0000313" key="3">
    <source>
        <dbReference type="Proteomes" id="UP001521931"/>
    </source>
</evidence>
<dbReference type="EMBL" id="JAKRCV010000085">
    <property type="protein sequence ID" value="MCG7323569.1"/>
    <property type="molecule type" value="Genomic_DNA"/>
</dbReference>
<dbReference type="InterPro" id="IPR041581">
    <property type="entry name" value="Glyoxalase_6"/>
</dbReference>
<comment type="caution">
    <text evidence="2">The sequence shown here is derived from an EMBL/GenBank/DDBJ whole genome shotgun (WGS) entry which is preliminary data.</text>
</comment>
<protein>
    <submittedName>
        <fullName evidence="2">VOC family protein</fullName>
    </submittedName>
</protein>
<dbReference type="CDD" id="cd06587">
    <property type="entry name" value="VOC"/>
    <property type="match status" value="1"/>
</dbReference>
<dbReference type="PANTHER" id="PTHR35908">
    <property type="entry name" value="HYPOTHETICAL FUSION PROTEIN"/>
    <property type="match status" value="1"/>
</dbReference>
<feature type="domain" description="Glyoxalase-like" evidence="1">
    <location>
        <begin position="6"/>
        <end position="113"/>
    </location>
</feature>
<dbReference type="Gene3D" id="3.10.180.10">
    <property type="entry name" value="2,3-Dihydroxybiphenyl 1,2-Dioxygenase, domain 1"/>
    <property type="match status" value="2"/>
</dbReference>
<accession>A0ABS9Q6T0</accession>
<dbReference type="PANTHER" id="PTHR35908:SF1">
    <property type="entry name" value="CONSERVED PROTEIN"/>
    <property type="match status" value="1"/>
</dbReference>
<gene>
    <name evidence="2" type="ORF">MHL29_16965</name>
</gene>
<dbReference type="RefSeq" id="WP_029212405.1">
    <property type="nucleotide sequence ID" value="NZ_JAKRCV010000085.1"/>
</dbReference>
<dbReference type="Proteomes" id="UP001521931">
    <property type="component" value="Unassembled WGS sequence"/>
</dbReference>
<reference evidence="2 3" key="1">
    <citation type="submission" date="2022-02" db="EMBL/GenBank/DDBJ databases">
        <title>Uncovering new skin microbiome diversity through culturing and metagenomics.</title>
        <authorList>
            <person name="Conlan S."/>
            <person name="Deming C."/>
            <person name="Nisc Comparative Sequencing Program N."/>
            <person name="Segre J.A."/>
        </authorList>
    </citation>
    <scope>NUCLEOTIDE SEQUENCE [LARGE SCALE GENOMIC DNA]</scope>
    <source>
        <strain evidence="2 3">ACRQZ</strain>
    </source>
</reference>
<sequence length="241" mass="26349">MRLENLVMQARDAERVGAFWTQALGLVDAGPTDFGFEGRLVLGDDLFLDLSVEQVDRAPTPSPRLHPDLAGGARQQEVVDRLLGLGARHLDVGQRDVPWVVLADPDGNPFCVMEDREAFRDTGPIAALPLDSADPERDAALYAALTGWVQVVGSAPVTLRHPSLRGPLLELCRELSPKQGQNRLHLDVRPEADDPSRDELVDLALTFGATRADDDWAQGHPWVVLRDTSGNELCILDQLDG</sequence>